<gene>
    <name evidence="1" type="ORF">PsB1_2045</name>
</gene>
<dbReference type="RefSeq" id="WP_284361172.1">
    <property type="nucleotide sequence ID" value="NZ_BPFZ01000015.1"/>
</dbReference>
<organism evidence="1 2">
    <name type="scientific">Candidatus Phycosocius spiralis</name>
    <dbReference type="NCBI Taxonomy" id="2815099"/>
    <lineage>
        <taxon>Bacteria</taxon>
        <taxon>Pseudomonadati</taxon>
        <taxon>Pseudomonadota</taxon>
        <taxon>Alphaproteobacteria</taxon>
        <taxon>Caulobacterales</taxon>
        <taxon>Caulobacterales incertae sedis</taxon>
        <taxon>Candidatus Phycosocius</taxon>
    </lineage>
</organism>
<proteinExistence type="predicted"/>
<evidence type="ECO:0008006" key="3">
    <source>
        <dbReference type="Google" id="ProtNLM"/>
    </source>
</evidence>
<name>A0ABQ4PY52_9PROT</name>
<reference evidence="1" key="1">
    <citation type="submission" date="2021-05" db="EMBL/GenBank/DDBJ databases">
        <authorList>
            <person name="Tanabe Y."/>
        </authorList>
    </citation>
    <scope>NUCLEOTIDE SEQUENCE</scope>
    <source>
        <strain evidence="1">BOTRYCO-1</strain>
    </source>
</reference>
<evidence type="ECO:0000313" key="2">
    <source>
        <dbReference type="Proteomes" id="UP001161064"/>
    </source>
</evidence>
<evidence type="ECO:0000313" key="1">
    <source>
        <dbReference type="EMBL" id="GIU67891.1"/>
    </source>
</evidence>
<comment type="caution">
    <text evidence="1">The sequence shown here is derived from an EMBL/GenBank/DDBJ whole genome shotgun (WGS) entry which is preliminary data.</text>
</comment>
<accession>A0ABQ4PY52</accession>
<dbReference type="EMBL" id="BPFZ01000015">
    <property type="protein sequence ID" value="GIU67891.1"/>
    <property type="molecule type" value="Genomic_DNA"/>
</dbReference>
<dbReference type="InterPro" id="IPR008769">
    <property type="entry name" value="PhaF_PhaI"/>
</dbReference>
<dbReference type="PANTHER" id="PTHR38664:SF1">
    <property type="entry name" value="SLR0058 PROTEIN"/>
    <property type="match status" value="1"/>
</dbReference>
<dbReference type="PANTHER" id="PTHR38664">
    <property type="entry name" value="SLR0058 PROTEIN"/>
    <property type="match status" value="1"/>
</dbReference>
<reference evidence="1" key="2">
    <citation type="journal article" date="2023" name="ISME Commun">
        <title>Characterization of a bloom-associated alphaproteobacterial lineage, 'Candidatus Phycosocius': insights into freshwater algal-bacterial interactions.</title>
        <authorList>
            <person name="Tanabe Y."/>
            <person name="Yamaguchi H."/>
            <person name="Yoshida M."/>
            <person name="Kai A."/>
            <person name="Okazaki Y."/>
        </authorList>
    </citation>
    <scope>NUCLEOTIDE SEQUENCE</scope>
    <source>
        <strain evidence="1">BOTRYCO-1</strain>
    </source>
</reference>
<dbReference type="Proteomes" id="UP001161064">
    <property type="component" value="Unassembled WGS sequence"/>
</dbReference>
<protein>
    <recommendedName>
        <fullName evidence="3">Phasin family protein</fullName>
    </recommendedName>
</protein>
<keyword evidence="2" id="KW-1185">Reference proteome</keyword>
<sequence length="174" mass="18831">MTKAKKVKSSVKTARNEGLEIARKIWLAGVGAYGRVYQEAAGRVEKVTGAANELFDQLVEKGEQVEDLVRSSISRNETAGKVSEYVEKTTAQVKAASETRMNDLEERFESVRKTVLEKVSPFMDKVAPLNIFAIGSQIEALTAKIEALSAEVEALKGAKAAPAKAAKKTEDEAS</sequence>
<dbReference type="Pfam" id="PF05597">
    <property type="entry name" value="Phasin"/>
    <property type="match status" value="1"/>
</dbReference>